<dbReference type="EMBL" id="NIVS01000055">
    <property type="protein sequence ID" value="OWQ49950.1"/>
    <property type="molecule type" value="Genomic_DNA"/>
</dbReference>
<protein>
    <submittedName>
        <fullName evidence="1">Uncharacterized protein</fullName>
    </submittedName>
</protein>
<gene>
    <name evidence="1" type="ORF">CEE60_18355</name>
</gene>
<evidence type="ECO:0000313" key="2">
    <source>
        <dbReference type="Proteomes" id="UP000198157"/>
    </source>
</evidence>
<comment type="caution">
    <text evidence="1">The sequence shown here is derived from an EMBL/GenBank/DDBJ whole genome shotgun (WGS) entry which is preliminary data.</text>
</comment>
<sequence>MATLWIVLMVGLAVSVTVAASIYALRGDQQRQVTTHSVTAAQAAAWRGVEVVRRYLLAVDPPTMAGWANASGGLAMPATFSGMGAIGIPDGNAQITALSGASGNYQVAATITALAGSGSTTTSATVEVLYDVTPGGGGTPTSPVCATIPAAPMVFNGDLNITGGSLGVTNPTGFENIAVAGSITLSGASQASISGCAKGDVTLSGGGILSGGHVHSQGTIRINQMGNPSNTTLWGRNVTIGSGVSGGNYTAVKAGAYAASVYSGGTLIGTTEVGGRLIASTVSGGLPWSVGTVLPATSGRIVVTLASGDTWLLDLSALTTDPGSGAVTGAASAQHLSGTSTDALPDQLTFRSTGIAGGTINLATLTIEQLWGHYLSISGWGGRYTAVLANGDVDIVTGTIGSLVGGRDITATQAGLYWNFPTVGNGTVAGELKWGGSRQTVPDVGAAMPGLRTRQSGTTPGLPGIPFCDTRVDAIDVSTYRDGANYIFEWLEGAPHLTIRNVRNKAGQSMDGVYNLATQDVRRLPANGAQFLTCNWNQADNGAAHCFRDKTATGAWTITGLTHLPRGVFWFDAALKTDGTQLRDDDGNRDLLTTLIAKGYVTLTQSGHDRLIAPNFSTPARICDGDYYPSNLCDKTGASSQFTEWTDAADTRHRGLPIGNVALVTESGAQLSGWEIHGNVILGSTLATAAQTTVIHGSLTVGTNSPGSATTIQQGGAQVIVPQNGDNHYNPGICEAPSVTPGGPAAATVRWSRYR</sequence>
<proteinExistence type="predicted"/>
<dbReference type="Proteomes" id="UP000198157">
    <property type="component" value="Unassembled WGS sequence"/>
</dbReference>
<dbReference type="AlphaFoldDB" id="A0A246HHZ8"/>
<name>A0A246HHZ8_STEMA</name>
<dbReference type="OrthoDB" id="6232704at2"/>
<accession>A0A246HHZ8</accession>
<organism evidence="1 2">
    <name type="scientific">Stenotrophomonas maltophilia</name>
    <name type="common">Pseudomonas maltophilia</name>
    <name type="synonym">Xanthomonas maltophilia</name>
    <dbReference type="NCBI Taxonomy" id="40324"/>
    <lineage>
        <taxon>Bacteria</taxon>
        <taxon>Pseudomonadati</taxon>
        <taxon>Pseudomonadota</taxon>
        <taxon>Gammaproteobacteria</taxon>
        <taxon>Lysobacterales</taxon>
        <taxon>Lysobacteraceae</taxon>
        <taxon>Stenotrophomonas</taxon>
        <taxon>Stenotrophomonas maltophilia group</taxon>
    </lineage>
</organism>
<evidence type="ECO:0000313" key="1">
    <source>
        <dbReference type="EMBL" id="OWQ49950.1"/>
    </source>
</evidence>
<reference evidence="1 2" key="1">
    <citation type="submission" date="2017-06" db="EMBL/GenBank/DDBJ databases">
        <authorList>
            <person name="Kim H.J."/>
            <person name="Triplett B.A."/>
        </authorList>
    </citation>
    <scope>NUCLEOTIDE SEQUENCE [LARGE SCALE GENOMIC DNA]</scope>
    <source>
        <strain evidence="1 2">13146</strain>
    </source>
</reference>